<dbReference type="PANTHER" id="PTHR40691">
    <property type="entry name" value="(NA+)-NQR MATURATION NQRM"/>
    <property type="match status" value="1"/>
</dbReference>
<dbReference type="PANTHER" id="PTHR40691:SF1">
    <property type="entry name" value="EXPORTED PROTEIN"/>
    <property type="match status" value="1"/>
</dbReference>
<dbReference type="EMBL" id="JANIBJ010000021">
    <property type="protein sequence ID" value="MCQ8104911.1"/>
    <property type="molecule type" value="Genomic_DNA"/>
</dbReference>
<dbReference type="RefSeq" id="WP_256602747.1">
    <property type="nucleotide sequence ID" value="NZ_JANIBJ010000021.1"/>
</dbReference>
<dbReference type="InterPro" id="IPR007495">
    <property type="entry name" value="NqrM"/>
</dbReference>
<evidence type="ECO:0000313" key="1">
    <source>
        <dbReference type="EMBL" id="MCQ8104911.1"/>
    </source>
</evidence>
<evidence type="ECO:0000313" key="2">
    <source>
        <dbReference type="Proteomes" id="UP001524499"/>
    </source>
</evidence>
<protein>
    <submittedName>
        <fullName evidence="1">(Na+)-NQR maturation NqrM</fullName>
    </submittedName>
</protein>
<organism evidence="1 2">
    <name type="scientific">Methylomonas subterranea</name>
    <dbReference type="NCBI Taxonomy" id="2952225"/>
    <lineage>
        <taxon>Bacteria</taxon>
        <taxon>Pseudomonadati</taxon>
        <taxon>Pseudomonadota</taxon>
        <taxon>Gammaproteobacteria</taxon>
        <taxon>Methylococcales</taxon>
        <taxon>Methylococcaceae</taxon>
        <taxon>Methylomonas</taxon>
    </lineage>
</organism>
<reference evidence="1 2" key="1">
    <citation type="submission" date="2022-07" db="EMBL/GenBank/DDBJ databases">
        <title>Methylomonas rivi sp. nov., Methylomonas rosea sp. nov., Methylomonas aureus sp. nov. and Methylomonas subterranea sp. nov., four novel methanotrophs isolated from a freshwater creek and the deep terrestrial subsurface.</title>
        <authorList>
            <person name="Abin C."/>
            <person name="Sankaranarayanan K."/>
            <person name="Garner C."/>
            <person name="Sindelar R."/>
            <person name="Kotary K."/>
            <person name="Garner R."/>
            <person name="Barclay S."/>
            <person name="Lawson P."/>
            <person name="Krumholz L."/>
        </authorList>
    </citation>
    <scope>NUCLEOTIDE SEQUENCE [LARGE SCALE GENOMIC DNA]</scope>
    <source>
        <strain evidence="1 2">SURF-2</strain>
    </source>
</reference>
<sequence length="70" mass="7568">MTYFLITFAFMAIVVAVMAVGVIFGRHAIKGSCGGTGNCVCEEKCDKRKKLDAEQAQAEQAIVLDSKIKI</sequence>
<keyword evidence="2" id="KW-1185">Reference proteome</keyword>
<gene>
    <name evidence="1" type="primary">nqrM</name>
    <name evidence="1" type="ORF">NP590_12420</name>
</gene>
<dbReference type="Pfam" id="PF04400">
    <property type="entry name" value="NqrM"/>
    <property type="match status" value="1"/>
</dbReference>
<accession>A0ABT1TI71</accession>
<proteinExistence type="predicted"/>
<name>A0ABT1TI71_9GAMM</name>
<dbReference type="Proteomes" id="UP001524499">
    <property type="component" value="Unassembled WGS sequence"/>
</dbReference>
<comment type="caution">
    <text evidence="1">The sequence shown here is derived from an EMBL/GenBank/DDBJ whole genome shotgun (WGS) entry which is preliminary data.</text>
</comment>